<keyword evidence="2" id="KW-1185">Reference proteome</keyword>
<dbReference type="InterPro" id="IPR011050">
    <property type="entry name" value="Pectin_lyase_fold/virulence"/>
</dbReference>
<dbReference type="EMBL" id="SJPE01000017">
    <property type="protein sequence ID" value="TBX65798.1"/>
    <property type="molecule type" value="Genomic_DNA"/>
</dbReference>
<gene>
    <name evidence="1" type="ORF">EZL74_11745</name>
</gene>
<evidence type="ECO:0000313" key="2">
    <source>
        <dbReference type="Proteomes" id="UP000293300"/>
    </source>
</evidence>
<reference evidence="1 2" key="1">
    <citation type="submission" date="2019-02" db="EMBL/GenBank/DDBJ databases">
        <title>Flavobacterium sp. RD-2-33 isolated from forest soil.</title>
        <authorList>
            <person name="Chaudhary D.K."/>
        </authorList>
    </citation>
    <scope>NUCLEOTIDE SEQUENCE [LARGE SCALE GENOMIC DNA]</scope>
    <source>
        <strain evidence="1 2">RD-2-33</strain>
    </source>
</reference>
<dbReference type="PROSITE" id="PS51257">
    <property type="entry name" value="PROKAR_LIPOPROTEIN"/>
    <property type="match status" value="1"/>
</dbReference>
<dbReference type="SUPFAM" id="SSF51126">
    <property type="entry name" value="Pectin lyase-like"/>
    <property type="match status" value="1"/>
</dbReference>
<dbReference type="Proteomes" id="UP000293300">
    <property type="component" value="Unassembled WGS sequence"/>
</dbReference>
<accession>A0A4Q9YQZ7</accession>
<sequence length="512" mass="57140">MRKLIILFFIGLAITVSSCRQDFVFEPSTGGLTFSKDTVYLDTVFNTIGSSTYTLKVYNHSDKDIKIPIIQLGKGQDSKYRMTVDGMTGDNNRIFHNVELLAKDSLFIFIEITNNVPNVNPTQFLYTDQIQFDTGANFQKVELVTLIQDAYFLYPKKFDDGTTETLPIGNEEIYGFFLDENDPINGNEYVWGNDKPYVIYGYAAVPGGKTLNVMPGARIHFHADSGLIVGNGATLKVNGDYSTTAALENEVIFEGDRLEPEYSDVPGQWGTIWLTDGSTNNEINHLTIKNATVGLLIDHNDGNYMTIKNTQIYDSSLRGIYAKTAKIKGENIVINNAGQYALSCSLGGAYEFKHCTFNNNWSSSNQLAVLIDNYYKDENNQQVAFDLEQADFYNCIIFGSNQIEMLMLKSTVNPDTNWTAPLFSRCQIKFNNSNNAYTNDPNYAFLNDTGNIIKNGKTDFQSVYKNKLMIGELSAGNGFGTNVGVPKDLINTTRVSPNIDLGAYQHITFPTN</sequence>
<protein>
    <recommendedName>
        <fullName evidence="3">Right-handed parallel beta-helix repeat-containing protein</fullName>
    </recommendedName>
</protein>
<dbReference type="AlphaFoldDB" id="A0A4Q9YQZ7"/>
<proteinExistence type="predicted"/>
<dbReference type="OrthoDB" id="1111178at2"/>
<comment type="caution">
    <text evidence="1">The sequence shown here is derived from an EMBL/GenBank/DDBJ whole genome shotgun (WGS) entry which is preliminary data.</text>
</comment>
<evidence type="ECO:0000313" key="1">
    <source>
        <dbReference type="EMBL" id="TBX65798.1"/>
    </source>
</evidence>
<dbReference type="RefSeq" id="WP_131476813.1">
    <property type="nucleotide sequence ID" value="NZ_SJPE01000017.1"/>
</dbReference>
<name>A0A4Q9YQZ7_9FLAO</name>
<evidence type="ECO:0008006" key="3">
    <source>
        <dbReference type="Google" id="ProtNLM"/>
    </source>
</evidence>
<organism evidence="1 2">
    <name type="scientific">Flavobacterium silvisoli</name>
    <dbReference type="NCBI Taxonomy" id="2529433"/>
    <lineage>
        <taxon>Bacteria</taxon>
        <taxon>Pseudomonadati</taxon>
        <taxon>Bacteroidota</taxon>
        <taxon>Flavobacteriia</taxon>
        <taxon>Flavobacteriales</taxon>
        <taxon>Flavobacteriaceae</taxon>
        <taxon>Flavobacterium</taxon>
    </lineage>
</organism>